<accession>A0ABZ2CC24</accession>
<keyword evidence="2" id="KW-1185">Reference proteome</keyword>
<organism evidence="1 2">
    <name type="scientific">Candidatus Bealeia paramacronuclearis</name>
    <dbReference type="NCBI Taxonomy" id="1921001"/>
    <lineage>
        <taxon>Bacteria</taxon>
        <taxon>Pseudomonadati</taxon>
        <taxon>Pseudomonadota</taxon>
        <taxon>Alphaproteobacteria</taxon>
        <taxon>Holosporales</taxon>
        <taxon>Holosporaceae</taxon>
        <taxon>Candidatus Bealeia</taxon>
    </lineage>
</organism>
<gene>
    <name evidence="1" type="ORF">Bealeia1_02018</name>
</gene>
<reference evidence="1 2" key="1">
    <citation type="journal article" date="2024" name="Environ. Microbiol.">
        <title>Novel evolutionary insights on the interactions of the Holosporales (Alphaproteobacteria) with eukaryotic hosts from comparative genomics.</title>
        <authorList>
            <person name="Giovannini M."/>
            <person name="Petroni G."/>
            <person name="Castelli M."/>
        </authorList>
    </citation>
    <scope>NUCLEOTIDE SEQUENCE [LARGE SCALE GENOMIC DNA]</scope>
    <source>
        <strain evidence="1 2">US_Bl 15I1</strain>
    </source>
</reference>
<name>A0ABZ2CC24_9PROT</name>
<protein>
    <submittedName>
        <fullName evidence="1">Uncharacterized protein</fullName>
    </submittedName>
</protein>
<geneLocation type="plasmid" evidence="1 2">
    <name>pBealeia1</name>
</geneLocation>
<keyword evidence="1" id="KW-0614">Plasmid</keyword>
<sequence length="54" mass="6192">MQNKYNNIFQQKVAGDVMCVASEAFSHFSKTHSILNLNLEENKNARNTVTSDRF</sequence>
<evidence type="ECO:0000313" key="2">
    <source>
        <dbReference type="Proteomes" id="UP001330434"/>
    </source>
</evidence>
<proteinExistence type="predicted"/>
<dbReference type="Proteomes" id="UP001330434">
    <property type="component" value="Plasmid pBealeia1"/>
</dbReference>
<evidence type="ECO:0000313" key="1">
    <source>
        <dbReference type="EMBL" id="WVX67799.1"/>
    </source>
</evidence>
<dbReference type="EMBL" id="CP133271">
    <property type="protein sequence ID" value="WVX67799.1"/>
    <property type="molecule type" value="Genomic_DNA"/>
</dbReference>